<sequence>MGFKFIIGRSGAGKSKYCIDEIERVIKEDAHNKVIMLVPEQYTFETENKLLREMGEQYQLNTEVLSFKRLAHKVFSECGGITKNRLQDSGKSMLILKVLNELNDDLTAFKVASRQKGFIDIVSKTIAEFKKYNIDEDMLRAVGENLGEDREDLKLKIRDLTNIYSNFQEKLHKSYIDSEDELLELSDKLDGCSCFDDAHILIDEFTSFTPIQYSIIEKLLKKSKSMTVTLTMDARGKSGEAFLVTSNTFKRLKEMLTENRIAMDEVIDLNKEENKKFNKAELLHLERNCYSYPYKQFNDNPSALRIYKANNNYDEIEFIARDILRLVRKEGYRYRDISVICRAIDGYEKIAAVIFAQYGIPCYIDKKKDIMSNPLIVLINSLFDIVNKNWNYESVFKYLKTGLIDVEKKSVDLLENYVLSNGIKGKNQWTSKEPWQYPVYNSFKDKEKSQEEIRLLNEIDETRQYIMETVEAFYKKVSGKSKVKDYCAALYEFLNDFNILERMEKIIQHFQEEEVIDKATEYSKVLDIIMEVLDEGVEVLGDEVVDFQEFSRILNMGFQKYEMALIPLALDQVTIGDVARIKSREVRALYVVGVNDGIIPAINKEEGILSDRDRQSLKEKDVELASDTKTKAREEQHLVYNILSIAREYLVLTYAASDFEGKALRQSIIIPRIKKIFTKLQEESDIYVRDEFLDELPRVSTPIPTFNEFICKARNISEKKEYENYWLEVYHWFNSNEEWQNRTHDMLEALSYTNQAEDINREKIKKLYETGDRLVFNISRIESYAKCPFAYYVKYGLKAKDRKIYELTAPDLGSFMHEILDEFTNEIRTENLTWSDLSFEQCKTKINDLVDKQLEQNKSSIFNSSNRYRYFTDRFKRMLTRSVTVISEQMRKSNFEIFKNEYAFGSFKEGDPIKLQLPSGEEVFLTGRIDRIDTVNIDGDTYIRIIDYKTGQKKFDLSELYYGIQIQLLVYLDALIKNSQYIIEKQALPGAIFYFRIDDPFIKANSDISEEKLKEEVLSKLKLDGLMLKDPQLIKSMDNDIEGSSLIIPAGFKKDGDFLKSSAVITEKQFDILRKYVNDKMIELCTEMLSGRIRIEPIKQKLQTQCKYCDYSSICQFDTNVADNSYRFINAKPKEEVWADMQKETGILLGGDEDGN</sequence>
<protein>
    <submittedName>
        <fullName evidence="1">ATP-dependent helicase/deoxyribonuclease subunit B</fullName>
    </submittedName>
</protein>
<comment type="caution">
    <text evidence="1">The sequence shown here is derived from an EMBL/GenBank/DDBJ whole genome shotgun (WGS) entry which is preliminary data.</text>
</comment>
<keyword evidence="1" id="KW-0547">Nucleotide-binding</keyword>
<name>A0ACB5RHA3_9CLOT</name>
<evidence type="ECO:0000313" key="2">
    <source>
        <dbReference type="Proteomes" id="UP001058074"/>
    </source>
</evidence>
<reference evidence="1" key="1">
    <citation type="journal article" date="2025" name="Int. J. Syst. Evol. Microbiol.">
        <title>Inconstantimicrobium mannanitabidum sp. nov., a novel member of the family Clostridiaceae isolated from anoxic soil under the treatment of reductive soil disinfestation.</title>
        <authorList>
            <person name="Ueki A."/>
            <person name="Tonouchi A."/>
            <person name="Honma S."/>
            <person name="Kaku N."/>
            <person name="Ueki K."/>
        </authorList>
    </citation>
    <scope>NUCLEOTIDE SEQUENCE</scope>
    <source>
        <strain evidence="1">TW13</strain>
    </source>
</reference>
<keyword evidence="2" id="KW-1185">Reference proteome</keyword>
<proteinExistence type="predicted"/>
<evidence type="ECO:0000313" key="1">
    <source>
        <dbReference type="EMBL" id="GKX68423.1"/>
    </source>
</evidence>
<keyword evidence="1" id="KW-0347">Helicase</keyword>
<organism evidence="1 2">
    <name type="scientific">Inconstantimicrobium mannanitabidum</name>
    <dbReference type="NCBI Taxonomy" id="1604901"/>
    <lineage>
        <taxon>Bacteria</taxon>
        <taxon>Bacillati</taxon>
        <taxon>Bacillota</taxon>
        <taxon>Clostridia</taxon>
        <taxon>Eubacteriales</taxon>
        <taxon>Clostridiaceae</taxon>
        <taxon>Inconstantimicrobium</taxon>
    </lineage>
</organism>
<gene>
    <name evidence="1" type="primary">addB</name>
    <name evidence="1" type="ORF">rsdtw13_36810</name>
</gene>
<keyword evidence="1" id="KW-0378">Hydrolase</keyword>
<keyword evidence="1" id="KW-0067">ATP-binding</keyword>
<dbReference type="EMBL" id="BROD01000001">
    <property type="protein sequence ID" value="GKX68423.1"/>
    <property type="molecule type" value="Genomic_DNA"/>
</dbReference>
<accession>A0ACB5RHA3</accession>
<dbReference type="Proteomes" id="UP001058074">
    <property type="component" value="Unassembled WGS sequence"/>
</dbReference>